<feature type="domain" description="Large ribosomal subunit protein bL12 C-terminal" evidence="6">
    <location>
        <begin position="70"/>
        <end position="137"/>
    </location>
</feature>
<dbReference type="SUPFAM" id="SSF48300">
    <property type="entry name" value="Ribosomal protein L7/12, oligomerisation (N-terminal) domain"/>
    <property type="match status" value="1"/>
</dbReference>
<dbReference type="InterPro" id="IPR014719">
    <property type="entry name" value="Ribosomal_bL12_C/ClpS-like"/>
</dbReference>
<name>A0A1L7NXX0_9VIRI</name>
<dbReference type="InterPro" id="IPR036235">
    <property type="entry name" value="Ribosomal_bL12_oligo_N_sf"/>
</dbReference>
<organism evidence="8">
    <name type="scientific">Palmophyllum crassum</name>
    <dbReference type="NCBI Taxonomy" id="1615899"/>
    <lineage>
        <taxon>Eukaryota</taxon>
        <taxon>Viridiplantae</taxon>
        <taxon>Prasinodermophyta</taxon>
        <taxon>Palmophyllophyceae</taxon>
        <taxon>Palmophyllales</taxon>
        <taxon>Palmophyllaceae</taxon>
        <taxon>Palmophyllum</taxon>
    </lineage>
</organism>
<protein>
    <recommendedName>
        <fullName evidence="4">Large ribosomal subunit protein bL12c</fullName>
    </recommendedName>
</protein>
<feature type="domain" description="Large ribosomal subunit protein bL12 oligomerization" evidence="7">
    <location>
        <begin position="8"/>
        <end position="38"/>
    </location>
</feature>
<dbReference type="Gene3D" id="1.20.5.710">
    <property type="entry name" value="Single helix bin"/>
    <property type="match status" value="1"/>
</dbReference>
<proteinExistence type="inferred from homology"/>
<dbReference type="PANTHER" id="PTHR45987:SF4">
    <property type="entry name" value="LARGE RIBOSOMAL SUBUNIT PROTEIN BL12M"/>
    <property type="match status" value="1"/>
</dbReference>
<dbReference type="RefSeq" id="YP_009340818.1">
    <property type="nucleotide sequence ID" value="NC_033387.1"/>
</dbReference>
<dbReference type="CDD" id="cd00387">
    <property type="entry name" value="Ribosomal_L7_L12"/>
    <property type="match status" value="1"/>
</dbReference>
<dbReference type="InterPro" id="IPR013823">
    <property type="entry name" value="Ribosomal_bL12_C"/>
</dbReference>
<dbReference type="PANTHER" id="PTHR45987">
    <property type="entry name" value="39S RIBOSOMAL PROTEIN L12"/>
    <property type="match status" value="1"/>
</dbReference>
<evidence type="ECO:0000256" key="1">
    <source>
        <dbReference type="ARBA" id="ARBA00007197"/>
    </source>
</evidence>
<dbReference type="GO" id="GO:0003729">
    <property type="term" value="F:mRNA binding"/>
    <property type="evidence" value="ECO:0007669"/>
    <property type="project" value="TreeGrafter"/>
</dbReference>
<keyword evidence="8" id="KW-0934">Plastid</keyword>
<accession>A0A1L7NXX0</accession>
<comment type="subcellular location">
    <subcellularLocation>
        <location evidence="4">Plastid</location>
        <location evidence="4">Chloroplast</location>
    </subcellularLocation>
</comment>
<evidence type="ECO:0000313" key="8">
    <source>
        <dbReference type="EMBL" id="BAW34765.1"/>
    </source>
</evidence>
<dbReference type="NCBIfam" id="TIGR00855">
    <property type="entry name" value="L12"/>
    <property type="match status" value="1"/>
</dbReference>
<reference evidence="8" key="1">
    <citation type="submission" date="2016-12" db="EMBL/GenBank/DDBJ databases">
        <title>Plant chloroplast DNA.</title>
        <authorList>
            <person name="Ihara K."/>
            <person name="Takabayashi A."/>
        </authorList>
    </citation>
    <scope>NUCLEOTIDE SEQUENCE</scope>
</reference>
<keyword evidence="3 4" id="KW-0687">Ribonucleoprotein</keyword>
<comment type="function">
    <text evidence="4">Forms part of the ribosomal stalk which helps the ribosome interact with GTP-bound translation factors. Is thus essential for accurate translation.</text>
</comment>
<dbReference type="InterPro" id="IPR000206">
    <property type="entry name" value="Ribosomal_bL12"/>
</dbReference>
<dbReference type="GO" id="GO:0009507">
    <property type="term" value="C:chloroplast"/>
    <property type="evidence" value="ECO:0007669"/>
    <property type="project" value="UniProtKB-SubCell"/>
</dbReference>
<dbReference type="Pfam" id="PF00542">
    <property type="entry name" value="Ribosomal_L12"/>
    <property type="match status" value="1"/>
</dbReference>
<dbReference type="SUPFAM" id="SSF54736">
    <property type="entry name" value="ClpS-like"/>
    <property type="match status" value="1"/>
</dbReference>
<keyword evidence="8" id="KW-0150">Chloroplast</keyword>
<dbReference type="GO" id="GO:0003735">
    <property type="term" value="F:structural constituent of ribosome"/>
    <property type="evidence" value="ECO:0007669"/>
    <property type="project" value="InterPro"/>
</dbReference>
<comment type="similarity">
    <text evidence="1 4">Belongs to the bacterial ribosomal protein bL12 family.</text>
</comment>
<evidence type="ECO:0000256" key="5">
    <source>
        <dbReference type="SAM" id="MobiDB-lite"/>
    </source>
</evidence>
<geneLocation type="chloroplast" evidence="8"/>
<feature type="compositionally biased region" description="Low complexity" evidence="5">
    <location>
        <begin position="36"/>
        <end position="48"/>
    </location>
</feature>
<dbReference type="FunFam" id="3.30.1390.10:FF:000001">
    <property type="entry name" value="50S ribosomal protein L7/L12"/>
    <property type="match status" value="1"/>
</dbReference>
<comment type="subunit">
    <text evidence="4">Homodimer. Part of the ribosomal stalk of the 50S ribosomal subunit. Forms a multimeric L10(L12)X complex, where L10 forms an elongated spine to which 2 to 4 L12 dimers bind in a sequential fashion. Binds GTP-bound translation factors.</text>
</comment>
<feature type="region of interest" description="Disordered" evidence="5">
    <location>
        <begin position="36"/>
        <end position="67"/>
    </location>
</feature>
<evidence type="ECO:0000259" key="6">
    <source>
        <dbReference type="Pfam" id="PF00542"/>
    </source>
</evidence>
<dbReference type="GO" id="GO:0022625">
    <property type="term" value="C:cytosolic large ribosomal subunit"/>
    <property type="evidence" value="ECO:0007669"/>
    <property type="project" value="TreeGrafter"/>
</dbReference>
<gene>
    <name evidence="4 8" type="primary">rpl12</name>
</gene>
<evidence type="ECO:0000259" key="7">
    <source>
        <dbReference type="Pfam" id="PF16320"/>
    </source>
</evidence>
<dbReference type="HAMAP" id="MF_00368">
    <property type="entry name" value="Ribosomal_bL12"/>
    <property type="match status" value="1"/>
</dbReference>
<sequence>MSTSQSVTEILEKLKQLTLLETAELVKQIETTFDVSSSISSPSPMMIMDSKNQDEDTADQTNSKEEKTEFDIVIEKVPSDKRIAIIKIVRSVTTLGLKDAKALIETVPSPVKEAISKDEAEEIKKKLEDAGATVLLK</sequence>
<dbReference type="Gene3D" id="3.30.1390.10">
    <property type="match status" value="1"/>
</dbReference>
<dbReference type="Pfam" id="PF16320">
    <property type="entry name" value="Ribosomal_L12_N"/>
    <property type="match status" value="1"/>
</dbReference>
<keyword evidence="2 4" id="KW-0689">Ribosomal protein</keyword>
<dbReference type="InterPro" id="IPR008932">
    <property type="entry name" value="Ribosomal_bL12_oligo"/>
</dbReference>
<dbReference type="EMBL" id="AP017927">
    <property type="protein sequence ID" value="BAW34765.1"/>
    <property type="molecule type" value="Genomic_DNA"/>
</dbReference>
<dbReference type="GO" id="GO:0006412">
    <property type="term" value="P:translation"/>
    <property type="evidence" value="ECO:0007669"/>
    <property type="project" value="UniProtKB-UniRule"/>
</dbReference>
<evidence type="ECO:0000256" key="2">
    <source>
        <dbReference type="ARBA" id="ARBA00022980"/>
    </source>
</evidence>
<evidence type="ECO:0000256" key="3">
    <source>
        <dbReference type="ARBA" id="ARBA00023274"/>
    </source>
</evidence>
<dbReference type="GeneID" id="30862088"/>
<evidence type="ECO:0000256" key="4">
    <source>
        <dbReference type="HAMAP-Rule" id="MF_00368"/>
    </source>
</evidence>
<dbReference type="AlphaFoldDB" id="A0A1L7NXX0"/>